<feature type="active site" description="Proton acceptor" evidence="13">
    <location>
        <position position="438"/>
    </location>
</feature>
<dbReference type="PROSITE" id="PS00076">
    <property type="entry name" value="PYRIDINE_REDOX_1"/>
    <property type="match status" value="1"/>
</dbReference>
<feature type="binding site" evidence="14">
    <location>
        <position position="265"/>
    </location>
    <ligand>
        <name>NAD(+)</name>
        <dbReference type="ChEBI" id="CHEBI:57540"/>
    </ligand>
</feature>
<proteinExistence type="inferred from homology"/>
<dbReference type="SUPFAM" id="SSF55424">
    <property type="entry name" value="FAD/NAD-linked reductases, dimerisation (C-terminal) domain"/>
    <property type="match status" value="1"/>
</dbReference>
<dbReference type="AlphaFoldDB" id="A0A0M1N0K4"/>
<dbReference type="InterPro" id="IPR012999">
    <property type="entry name" value="Pyr_OxRdtase_I_AS"/>
</dbReference>
<dbReference type="InterPro" id="IPR006258">
    <property type="entry name" value="Lipoamide_DH"/>
</dbReference>
<evidence type="ECO:0000256" key="1">
    <source>
        <dbReference type="ARBA" id="ARBA00004496"/>
    </source>
</evidence>
<dbReference type="Proteomes" id="UP000037386">
    <property type="component" value="Unassembled WGS sequence"/>
</dbReference>
<dbReference type="RefSeq" id="WP_053521247.1">
    <property type="nucleotide sequence ID" value="NZ_LHCF01000001.1"/>
</dbReference>
<dbReference type="GO" id="GO:0006103">
    <property type="term" value="P:2-oxoglutarate metabolic process"/>
    <property type="evidence" value="ECO:0007669"/>
    <property type="project" value="TreeGrafter"/>
</dbReference>
<dbReference type="PANTHER" id="PTHR22912:SF217">
    <property type="entry name" value="DIHYDROLIPOYL DEHYDROGENASE"/>
    <property type="match status" value="1"/>
</dbReference>
<comment type="catalytic activity">
    <reaction evidence="12 16">
        <text>N(6)-[(R)-dihydrolipoyl]-L-lysyl-[protein] + NAD(+) = N(6)-[(R)-lipoyl]-L-lysyl-[protein] + NADH + H(+)</text>
        <dbReference type="Rhea" id="RHEA:15045"/>
        <dbReference type="Rhea" id="RHEA-COMP:10474"/>
        <dbReference type="Rhea" id="RHEA-COMP:10475"/>
        <dbReference type="ChEBI" id="CHEBI:15378"/>
        <dbReference type="ChEBI" id="CHEBI:57540"/>
        <dbReference type="ChEBI" id="CHEBI:57945"/>
        <dbReference type="ChEBI" id="CHEBI:83099"/>
        <dbReference type="ChEBI" id="CHEBI:83100"/>
        <dbReference type="EC" id="1.8.1.4"/>
    </reaction>
</comment>
<comment type="subcellular location">
    <subcellularLocation>
        <location evidence="1">Cytoplasm</location>
    </subcellularLocation>
</comment>
<keyword evidence="6 16" id="KW-0285">Flavoprotein</keyword>
<dbReference type="NCBIfam" id="TIGR01350">
    <property type="entry name" value="lipoamide_DH"/>
    <property type="match status" value="1"/>
</dbReference>
<gene>
    <name evidence="19" type="primary">lpd</name>
    <name evidence="19" type="ORF">CPX_001251</name>
</gene>
<evidence type="ECO:0000256" key="15">
    <source>
        <dbReference type="PIRSR" id="PIRSR000350-4"/>
    </source>
</evidence>
<evidence type="ECO:0000259" key="17">
    <source>
        <dbReference type="Pfam" id="PF02852"/>
    </source>
</evidence>
<keyword evidence="10" id="KW-1015">Disulfide bond</keyword>
<feature type="disulfide bond" description="Redox-active" evidence="15">
    <location>
        <begin position="41"/>
        <end position="46"/>
    </location>
</feature>
<organism evidence="19 20">
    <name type="scientific">Candidatus Phytoplasma pruni</name>
    <dbReference type="NCBI Taxonomy" id="479893"/>
    <lineage>
        <taxon>Bacteria</taxon>
        <taxon>Bacillati</taxon>
        <taxon>Mycoplasmatota</taxon>
        <taxon>Mollicutes</taxon>
        <taxon>Acholeplasmatales</taxon>
        <taxon>Acholeplasmataceae</taxon>
        <taxon>Candidatus Phytoplasma</taxon>
        <taxon>16SrIII (X-disease group)</taxon>
    </lineage>
</organism>
<dbReference type="OrthoDB" id="9807946at2"/>
<dbReference type="FunFam" id="3.30.390.30:FF:000001">
    <property type="entry name" value="Dihydrolipoyl dehydrogenase"/>
    <property type="match status" value="1"/>
</dbReference>
<dbReference type="PRINTS" id="PR00411">
    <property type="entry name" value="PNDRDTASEI"/>
</dbReference>
<protein>
    <recommendedName>
        <fullName evidence="4 16">Dihydrolipoyl dehydrogenase</fullName>
        <ecNumber evidence="3 16">1.8.1.4</ecNumber>
    </recommendedName>
</protein>
<feature type="domain" description="Pyridine nucleotide-disulphide oxidoreductase dimerisation" evidence="17">
    <location>
        <begin position="340"/>
        <end position="444"/>
    </location>
</feature>
<dbReference type="InterPro" id="IPR036188">
    <property type="entry name" value="FAD/NAD-bd_sf"/>
</dbReference>
<evidence type="ECO:0000256" key="5">
    <source>
        <dbReference type="ARBA" id="ARBA00022490"/>
    </source>
</evidence>
<keyword evidence="11 16" id="KW-0676">Redox-active center</keyword>
<sequence length="459" mass="50514">MERYDILIIGGGPGGYISAIKASQMGAKVALVEDHKLGGICLNYGCIPTKAFLKSAKIFDLLKHSKEYGIETNTDVEVNWTSVLERKNKIVKQLTNGISFLMKKNKIDVYNGFADALSAHQVQVGDKVLETKKLIIATGASAFIPPIKGAKEAYENKYLYTSKELVQLEKFPKKLVIIGGGVIGVEFATIFNKFGAEVIILERANSILNVMDKDIVDAYTKKLKSNQIKILTEAAVVEIDNNKVHYIYENKTHVEEADVVLMATGTKPNLKGIEKLNLQTDRTGVMTDGFLKTSLEDVYAIGDVNGKYMLAHVSSHEGIIAVTHALEADAHLKPMNYDRVPSCVYGFPEIATIGWTEERVKVKDIEYKVSKVPVKAIGKALADGETDGFAKLIVDKKDLKVLGMHIFSYNATELIIEIGVTMELEGTAHDVVHAIHPHPTLSELTLETFLGAIDKPIHM</sequence>
<dbReference type="PRINTS" id="PR00368">
    <property type="entry name" value="FADPNR"/>
</dbReference>
<evidence type="ECO:0000256" key="14">
    <source>
        <dbReference type="PIRSR" id="PIRSR000350-3"/>
    </source>
</evidence>
<feature type="binding site" evidence="14">
    <location>
        <begin position="309"/>
        <end position="312"/>
    </location>
    <ligand>
        <name>FAD</name>
        <dbReference type="ChEBI" id="CHEBI:57692"/>
    </ligand>
</feature>
<evidence type="ECO:0000256" key="9">
    <source>
        <dbReference type="ARBA" id="ARBA00023027"/>
    </source>
</evidence>
<dbReference type="Gene3D" id="3.50.50.60">
    <property type="entry name" value="FAD/NAD(P)-binding domain"/>
    <property type="match status" value="2"/>
</dbReference>
<dbReference type="GO" id="GO:0050660">
    <property type="term" value="F:flavin adenine dinucleotide binding"/>
    <property type="evidence" value="ECO:0007669"/>
    <property type="project" value="InterPro"/>
</dbReference>
<evidence type="ECO:0000256" key="3">
    <source>
        <dbReference type="ARBA" id="ARBA00012608"/>
    </source>
</evidence>
<evidence type="ECO:0000256" key="13">
    <source>
        <dbReference type="PIRSR" id="PIRSR000350-2"/>
    </source>
</evidence>
<keyword evidence="14" id="KW-0547">Nucleotide-binding</keyword>
<comment type="miscellaneous">
    <text evidence="16">The active site is a redox-active disulfide bond.</text>
</comment>
<dbReference type="InterPro" id="IPR004099">
    <property type="entry name" value="Pyr_nucl-diS_OxRdtase_dimer"/>
</dbReference>
<dbReference type="Pfam" id="PF02852">
    <property type="entry name" value="Pyr_redox_dim"/>
    <property type="match status" value="1"/>
</dbReference>
<dbReference type="GO" id="GO:0004148">
    <property type="term" value="F:dihydrolipoyl dehydrogenase (NADH) activity"/>
    <property type="evidence" value="ECO:0007669"/>
    <property type="project" value="UniProtKB-EC"/>
</dbReference>
<dbReference type="STRING" id="479893.CPX_001251"/>
<evidence type="ECO:0000313" key="19">
    <source>
        <dbReference type="EMBL" id="KOR75693.1"/>
    </source>
</evidence>
<evidence type="ECO:0000256" key="8">
    <source>
        <dbReference type="ARBA" id="ARBA00023002"/>
    </source>
</evidence>
<dbReference type="EMBL" id="LHCF01000001">
    <property type="protein sequence ID" value="KOR75693.1"/>
    <property type="molecule type" value="Genomic_DNA"/>
</dbReference>
<name>A0A0M1N0K4_9MOLU</name>
<feature type="binding site" evidence="14">
    <location>
        <position position="303"/>
    </location>
    <ligand>
        <name>FAD</name>
        <dbReference type="ChEBI" id="CHEBI:57692"/>
    </ligand>
</feature>
<keyword evidence="7 14" id="KW-0274">FAD</keyword>
<comment type="cofactor">
    <cofactor evidence="14 16">
        <name>FAD</name>
        <dbReference type="ChEBI" id="CHEBI:57692"/>
    </cofactor>
    <text evidence="14 16">Binds 1 FAD per subunit.</text>
</comment>
<dbReference type="InterPro" id="IPR023753">
    <property type="entry name" value="FAD/NAD-binding_dom"/>
</dbReference>
<dbReference type="EC" id="1.8.1.4" evidence="3 16"/>
<feature type="binding site" evidence="14">
    <location>
        <position position="50"/>
    </location>
    <ligand>
        <name>FAD</name>
        <dbReference type="ChEBI" id="CHEBI:57692"/>
    </ligand>
</feature>
<dbReference type="PIRSF" id="PIRSF000350">
    <property type="entry name" value="Mercury_reductase_MerA"/>
    <property type="match status" value="1"/>
</dbReference>
<dbReference type="InterPro" id="IPR050151">
    <property type="entry name" value="Class-I_Pyr_Nuc-Dis_Oxidored"/>
</dbReference>
<evidence type="ECO:0000256" key="12">
    <source>
        <dbReference type="ARBA" id="ARBA00049187"/>
    </source>
</evidence>
<evidence type="ECO:0000256" key="16">
    <source>
        <dbReference type="RuleBase" id="RU003692"/>
    </source>
</evidence>
<evidence type="ECO:0000259" key="18">
    <source>
        <dbReference type="Pfam" id="PF07992"/>
    </source>
</evidence>
<dbReference type="Gene3D" id="3.30.390.30">
    <property type="match status" value="1"/>
</dbReference>
<evidence type="ECO:0000313" key="20">
    <source>
        <dbReference type="Proteomes" id="UP000037386"/>
    </source>
</evidence>
<dbReference type="GO" id="GO:0005737">
    <property type="term" value="C:cytoplasm"/>
    <property type="evidence" value="ECO:0007669"/>
    <property type="project" value="UniProtKB-SubCell"/>
</dbReference>
<reference evidence="20" key="1">
    <citation type="submission" date="2015-05" db="EMBL/GenBank/DDBJ databases">
        <title>Draft genome sequence of 'Candidatus Phytoplasma Pruni' strain CX, a plant pathogenic bacterium.</title>
        <authorList>
            <person name="Lee I.-M."/>
            <person name="Bottner-Parker K.D."/>
            <person name="Shao J."/>
            <person name="Gundersen-Rindal D.E."/>
            <person name="Zhao Y."/>
            <person name="Davis R.E."/>
        </authorList>
    </citation>
    <scope>NUCLEOTIDE SEQUENCE [LARGE SCALE GENOMIC DNA]</scope>
    <source>
        <strain evidence="20">CX</strain>
    </source>
</reference>
<comment type="similarity">
    <text evidence="2 16">Belongs to the class-I pyridine nucleotide-disulfide oxidoreductase family.</text>
</comment>
<dbReference type="PANTHER" id="PTHR22912">
    <property type="entry name" value="DISULFIDE OXIDOREDUCTASE"/>
    <property type="match status" value="1"/>
</dbReference>
<comment type="caution">
    <text evidence="19">The sequence shown here is derived from an EMBL/GenBank/DDBJ whole genome shotgun (WGS) entry which is preliminary data.</text>
</comment>
<keyword evidence="9 14" id="KW-0520">NAD</keyword>
<feature type="binding site" evidence="14">
    <location>
        <position position="202"/>
    </location>
    <ligand>
        <name>NAD(+)</name>
        <dbReference type="ChEBI" id="CHEBI:57540"/>
    </ligand>
</feature>
<dbReference type="PATRIC" id="fig|479893.3.peg.26"/>
<dbReference type="Pfam" id="PF07992">
    <property type="entry name" value="Pyr_redox_2"/>
    <property type="match status" value="1"/>
</dbReference>
<evidence type="ECO:0000256" key="6">
    <source>
        <dbReference type="ARBA" id="ARBA00022630"/>
    </source>
</evidence>
<feature type="domain" description="FAD/NAD(P)-binding" evidence="18">
    <location>
        <begin position="4"/>
        <end position="318"/>
    </location>
</feature>
<dbReference type="InterPro" id="IPR001100">
    <property type="entry name" value="Pyr_nuc-diS_OxRdtase"/>
</dbReference>
<evidence type="ECO:0000256" key="7">
    <source>
        <dbReference type="ARBA" id="ARBA00022827"/>
    </source>
</evidence>
<keyword evidence="5" id="KW-0963">Cytoplasm</keyword>
<accession>A0A0M1N0K4</accession>
<evidence type="ECO:0000256" key="10">
    <source>
        <dbReference type="ARBA" id="ARBA00023157"/>
    </source>
</evidence>
<evidence type="ECO:0000256" key="2">
    <source>
        <dbReference type="ARBA" id="ARBA00007532"/>
    </source>
</evidence>
<evidence type="ECO:0000256" key="11">
    <source>
        <dbReference type="ARBA" id="ARBA00023284"/>
    </source>
</evidence>
<evidence type="ECO:0000256" key="4">
    <source>
        <dbReference type="ARBA" id="ARBA00016961"/>
    </source>
</evidence>
<dbReference type="SUPFAM" id="SSF51905">
    <property type="entry name" value="FAD/NAD(P)-binding domain"/>
    <property type="match status" value="1"/>
</dbReference>
<feature type="binding site" evidence="14">
    <location>
        <begin position="179"/>
        <end position="186"/>
    </location>
    <ligand>
        <name>NAD(+)</name>
        <dbReference type="ChEBI" id="CHEBI:57540"/>
    </ligand>
</feature>
<keyword evidence="8 16" id="KW-0560">Oxidoreductase</keyword>
<dbReference type="InterPro" id="IPR016156">
    <property type="entry name" value="FAD/NAD-linked_Rdtase_dimer_sf"/>
</dbReference>